<dbReference type="InterPro" id="IPR020904">
    <property type="entry name" value="Sc_DH/Rdtase_CS"/>
</dbReference>
<dbReference type="EMBL" id="BTRK01000006">
    <property type="protein sequence ID" value="GMR60517.1"/>
    <property type="molecule type" value="Genomic_DNA"/>
</dbReference>
<name>A0AAN5DE53_9BILA</name>
<dbReference type="InterPro" id="IPR051468">
    <property type="entry name" value="Fungal_SecMetab_SDRs"/>
</dbReference>
<reference evidence="4" key="1">
    <citation type="submission" date="2022-10" db="EMBL/GenBank/DDBJ databases">
        <title>Genome assembly of Pristionchus species.</title>
        <authorList>
            <person name="Yoshida K."/>
            <person name="Sommer R.J."/>
        </authorList>
    </citation>
    <scope>NUCLEOTIDE SEQUENCE [LARGE SCALE GENOMIC DNA]</scope>
    <source>
        <strain evidence="4">RS5460</strain>
    </source>
</reference>
<feature type="non-terminal residue" evidence="3">
    <location>
        <position position="1"/>
    </location>
</feature>
<dbReference type="InterPro" id="IPR002347">
    <property type="entry name" value="SDR_fam"/>
</dbReference>
<dbReference type="GO" id="GO:0005737">
    <property type="term" value="C:cytoplasm"/>
    <property type="evidence" value="ECO:0007669"/>
    <property type="project" value="TreeGrafter"/>
</dbReference>
<keyword evidence="4" id="KW-1185">Reference proteome</keyword>
<evidence type="ECO:0000313" key="3">
    <source>
        <dbReference type="EMBL" id="GMR60517.1"/>
    </source>
</evidence>
<proteinExistence type="inferred from homology"/>
<dbReference type="Proteomes" id="UP001328107">
    <property type="component" value="Unassembled WGS sequence"/>
</dbReference>
<dbReference type="Gene3D" id="3.40.50.720">
    <property type="entry name" value="NAD(P)-binding Rossmann-like Domain"/>
    <property type="match status" value="1"/>
</dbReference>
<dbReference type="CDD" id="cd05325">
    <property type="entry name" value="carb_red_sniffer_like_SDR_c"/>
    <property type="match status" value="1"/>
</dbReference>
<dbReference type="PRINTS" id="PR00080">
    <property type="entry name" value="SDRFAMILY"/>
</dbReference>
<gene>
    <name evidence="3" type="ORF">PMAYCL1PPCAC_30712</name>
</gene>
<evidence type="ECO:0000256" key="1">
    <source>
        <dbReference type="ARBA" id="ARBA00023002"/>
    </source>
</evidence>
<dbReference type="PANTHER" id="PTHR43544">
    <property type="entry name" value="SHORT-CHAIN DEHYDROGENASE/REDUCTASE"/>
    <property type="match status" value="1"/>
</dbReference>
<protein>
    <recommendedName>
        <fullName evidence="5">Dehydrogenase</fullName>
    </recommendedName>
</protein>
<sequence length="244" mass="26739">KRSVFITGCNRGIGLRLVKEFLNNHNVSVVIAGTRNLANAGDLLSLGDDPRLHFVEIDVQKEETIKTAFTKIKAENLLGESGLDVLINNAGICFPLNVDAPIDREGVRVNWDVNCTGTIAVTQNFKPLLLKAVARKGSAYVINMSSIMASMTDTFGPMGERHMTGYSMSKAALNMLTRCLSMGWKDEHIGVTSISPGWVQTEMGGEGAEISVEESAEGLIRFAMIMTEEHSGKYYNYDGTEIEW</sequence>
<dbReference type="SUPFAM" id="SSF51735">
    <property type="entry name" value="NAD(P)-binding Rossmann-fold domains"/>
    <property type="match status" value="1"/>
</dbReference>
<organism evidence="3 4">
    <name type="scientific">Pristionchus mayeri</name>
    <dbReference type="NCBI Taxonomy" id="1317129"/>
    <lineage>
        <taxon>Eukaryota</taxon>
        <taxon>Metazoa</taxon>
        <taxon>Ecdysozoa</taxon>
        <taxon>Nematoda</taxon>
        <taxon>Chromadorea</taxon>
        <taxon>Rhabditida</taxon>
        <taxon>Rhabditina</taxon>
        <taxon>Diplogasteromorpha</taxon>
        <taxon>Diplogasteroidea</taxon>
        <taxon>Neodiplogasteridae</taxon>
        <taxon>Pristionchus</taxon>
    </lineage>
</organism>
<evidence type="ECO:0000313" key="4">
    <source>
        <dbReference type="Proteomes" id="UP001328107"/>
    </source>
</evidence>
<dbReference type="PRINTS" id="PR00081">
    <property type="entry name" value="GDHRDH"/>
</dbReference>
<comment type="caution">
    <text evidence="3">The sequence shown here is derived from an EMBL/GenBank/DDBJ whole genome shotgun (WGS) entry which is preliminary data.</text>
</comment>
<dbReference type="InterPro" id="IPR036291">
    <property type="entry name" value="NAD(P)-bd_dom_sf"/>
</dbReference>
<dbReference type="AlphaFoldDB" id="A0AAN5DE53"/>
<dbReference type="Pfam" id="PF00106">
    <property type="entry name" value="adh_short"/>
    <property type="match status" value="1"/>
</dbReference>
<dbReference type="PROSITE" id="PS00061">
    <property type="entry name" value="ADH_SHORT"/>
    <property type="match status" value="1"/>
</dbReference>
<dbReference type="PANTHER" id="PTHR43544:SF35">
    <property type="entry name" value="C-FACTOR-RELATED"/>
    <property type="match status" value="1"/>
</dbReference>
<keyword evidence="1" id="KW-0560">Oxidoreductase</keyword>
<dbReference type="GO" id="GO:0016491">
    <property type="term" value="F:oxidoreductase activity"/>
    <property type="evidence" value="ECO:0007669"/>
    <property type="project" value="UniProtKB-KW"/>
</dbReference>
<evidence type="ECO:0000256" key="2">
    <source>
        <dbReference type="RuleBase" id="RU000363"/>
    </source>
</evidence>
<comment type="similarity">
    <text evidence="2">Belongs to the short-chain dehydrogenases/reductases (SDR) family.</text>
</comment>
<evidence type="ECO:0008006" key="5">
    <source>
        <dbReference type="Google" id="ProtNLM"/>
    </source>
</evidence>
<accession>A0AAN5DE53</accession>